<organism evidence="10">
    <name type="scientific">Glycine soja</name>
    <name type="common">Wild soybean</name>
    <dbReference type="NCBI Taxonomy" id="3848"/>
    <lineage>
        <taxon>Eukaryota</taxon>
        <taxon>Viridiplantae</taxon>
        <taxon>Streptophyta</taxon>
        <taxon>Embryophyta</taxon>
        <taxon>Tracheophyta</taxon>
        <taxon>Spermatophyta</taxon>
        <taxon>Magnoliopsida</taxon>
        <taxon>eudicotyledons</taxon>
        <taxon>Gunneridae</taxon>
        <taxon>Pentapetalae</taxon>
        <taxon>rosids</taxon>
        <taxon>fabids</taxon>
        <taxon>Fabales</taxon>
        <taxon>Fabaceae</taxon>
        <taxon>Papilionoideae</taxon>
        <taxon>50 kb inversion clade</taxon>
        <taxon>NPAAA clade</taxon>
        <taxon>indigoferoid/millettioid clade</taxon>
        <taxon>Phaseoleae</taxon>
        <taxon>Glycine</taxon>
        <taxon>Glycine subgen. Soja</taxon>
    </lineage>
</organism>
<dbReference type="InterPro" id="IPR015424">
    <property type="entry name" value="PyrdxlP-dep_Trfase"/>
</dbReference>
<evidence type="ECO:0000256" key="2">
    <source>
        <dbReference type="ARBA" id="ARBA00006312"/>
    </source>
</evidence>
<dbReference type="SUPFAM" id="SSF53383">
    <property type="entry name" value="PLP-dependent transferases"/>
    <property type="match status" value="1"/>
</dbReference>
<comment type="subunit">
    <text evidence="3">Homodimer.</text>
</comment>
<dbReference type="Pfam" id="PF04864">
    <property type="entry name" value="Alliinase_C"/>
    <property type="match status" value="1"/>
</dbReference>
<dbReference type="Gene3D" id="3.90.1150.10">
    <property type="entry name" value="Aspartate Aminotransferase, domain 1"/>
    <property type="match status" value="1"/>
</dbReference>
<dbReference type="PANTHER" id="PTHR43795">
    <property type="entry name" value="BIFUNCTIONAL ASPARTATE AMINOTRANSFERASE AND GLUTAMATE/ASPARTATE-PREPHENATE AMINOTRANSFERASE-RELATED"/>
    <property type="match status" value="1"/>
</dbReference>
<name>A0A0B2RHY4_GLYSO</name>
<evidence type="ECO:0000256" key="3">
    <source>
        <dbReference type="ARBA" id="ARBA00011738"/>
    </source>
</evidence>
<comment type="similarity">
    <text evidence="2">Belongs to the alliinase family.</text>
</comment>
<dbReference type="Gene3D" id="2.10.25.30">
    <property type="entry name" value="EGF-like, alliinase"/>
    <property type="match status" value="1"/>
</dbReference>
<dbReference type="Pfam" id="PF04863">
    <property type="entry name" value="EGF_alliinase"/>
    <property type="match status" value="1"/>
</dbReference>
<dbReference type="InterPro" id="IPR037029">
    <property type="entry name" value="Alliinase_N_sf"/>
</dbReference>
<evidence type="ECO:0000259" key="9">
    <source>
        <dbReference type="Pfam" id="PF04864"/>
    </source>
</evidence>
<dbReference type="CDD" id="cd00609">
    <property type="entry name" value="AAT_like"/>
    <property type="match status" value="1"/>
</dbReference>
<comment type="cofactor">
    <cofactor evidence="1">
        <name>pyridoxal 5'-phosphate</name>
        <dbReference type="ChEBI" id="CHEBI:597326"/>
    </cofactor>
</comment>
<feature type="domain" description="Alliinase C-terminal" evidence="9">
    <location>
        <begin position="161"/>
        <end position="514"/>
    </location>
</feature>
<dbReference type="Proteomes" id="UP000053555">
    <property type="component" value="Unassembled WGS sequence"/>
</dbReference>
<evidence type="ECO:0000256" key="4">
    <source>
        <dbReference type="ARBA" id="ARBA00022576"/>
    </source>
</evidence>
<dbReference type="AlphaFoldDB" id="A0A0B2RHY4"/>
<dbReference type="PANTHER" id="PTHR43795:SF20">
    <property type="entry name" value="TRYPTOPHAN AMINOTRANSFERASE-RELATED PROTEIN 3"/>
    <property type="match status" value="1"/>
</dbReference>
<dbReference type="InterPro" id="IPR006948">
    <property type="entry name" value="Alliinase_C"/>
</dbReference>
<dbReference type="InterPro" id="IPR015422">
    <property type="entry name" value="PyrdxlP-dep_Trfase_small"/>
</dbReference>
<reference evidence="10" key="1">
    <citation type="submission" date="2014-07" db="EMBL/GenBank/DDBJ databases">
        <title>Identification of a novel salt tolerance gene in wild soybean by whole-genome sequencing.</title>
        <authorList>
            <person name="Lam H.-M."/>
            <person name="Qi X."/>
            <person name="Li M.-W."/>
            <person name="Liu X."/>
            <person name="Xie M."/>
            <person name="Ni M."/>
            <person name="Xu X."/>
        </authorList>
    </citation>
    <scope>NUCLEOTIDE SEQUENCE [LARGE SCALE GENOMIC DNA]</scope>
    <source>
        <tissue evidence="10">Root</tissue>
    </source>
</reference>
<evidence type="ECO:0000256" key="6">
    <source>
        <dbReference type="SAM" id="MobiDB-lite"/>
    </source>
</evidence>
<dbReference type="Gene3D" id="3.40.640.10">
    <property type="entry name" value="Type I PLP-dependent aspartate aminotransferase-like (Major domain)"/>
    <property type="match status" value="1"/>
</dbReference>
<feature type="region of interest" description="Disordered" evidence="6">
    <location>
        <begin position="36"/>
        <end position="97"/>
    </location>
</feature>
<accession>A0A0B2RHY4</accession>
<keyword evidence="10" id="KW-0456">Lyase</keyword>
<gene>
    <name evidence="10" type="ORF">glysoja_024199</name>
</gene>
<evidence type="ECO:0000256" key="1">
    <source>
        <dbReference type="ARBA" id="ARBA00001933"/>
    </source>
</evidence>
<dbReference type="EC" id="4.4.1.4" evidence="10"/>
<evidence type="ECO:0000256" key="5">
    <source>
        <dbReference type="ARBA" id="ARBA00022898"/>
    </source>
</evidence>
<sequence length="518" mass="58517">MARMLCAWIRLGLPKIWFLCSVMHCYFNGTAQEQHEKGQRNQGPKQFRSEENPKTEVSPENPKTEVSPENPKTEVSPENPKTEANILKQSDQPKFHRRENGSQLGAVELQKKPEAVAAIPCSGHGRVYLDGLILKGHEPVCECNPCYGGSDCSKLLSDCAANAAGGDPYFMEPFWMRHAASSAILVSGWHRMGYSYSDKSYISQLLVEYIKKLHAIVGNAITKGKYIVFGSGSTQLLNAAVYALSPNSSMSPAKVVATAPYYPVYRTQTQFFNSRDFSYEGETSSWKNKTDKNSIFIEFVTSPNNPDGKLTKEVLEGPNVKSIYDRAYYWPHFTAIPSPADDDLMIFTISKLTGHAGSRFGWAIVKDEAVYEKMLTYMDMNTMGVSREAQLRALKLLDVALEGDGKEIFQFAYSTMRDRWIRLKEIISKTKRFSLQKISSQYCTFFKRGRDASPAYAWLMCERQQDKNCYEILEAAGINGREGSLYSADNRYVRLSLIRSQDDFEILINKLKILVSKE</sequence>
<keyword evidence="5" id="KW-0663">Pyridoxal phosphate</keyword>
<evidence type="ECO:0000256" key="7">
    <source>
        <dbReference type="SAM" id="SignalP"/>
    </source>
</evidence>
<protein>
    <submittedName>
        <fullName evidence="10">Tryptophan aminotransferase-related protein 4</fullName>
        <ecNumber evidence="10">4.4.1.4</ecNumber>
    </submittedName>
</protein>
<dbReference type="GO" id="GO:0006520">
    <property type="term" value="P:amino acid metabolic process"/>
    <property type="evidence" value="ECO:0007669"/>
    <property type="project" value="TreeGrafter"/>
</dbReference>
<keyword evidence="7" id="KW-0732">Signal</keyword>
<feature type="chain" id="PRO_5002093447" evidence="7">
    <location>
        <begin position="33"/>
        <end position="518"/>
    </location>
</feature>
<evidence type="ECO:0000313" key="10">
    <source>
        <dbReference type="EMBL" id="KHN32840.1"/>
    </source>
</evidence>
<proteinExistence type="inferred from homology"/>
<dbReference type="EMBL" id="KN649956">
    <property type="protein sequence ID" value="KHN32840.1"/>
    <property type="molecule type" value="Genomic_DNA"/>
</dbReference>
<evidence type="ECO:0000259" key="8">
    <source>
        <dbReference type="Pfam" id="PF04863"/>
    </source>
</evidence>
<dbReference type="InterPro" id="IPR015421">
    <property type="entry name" value="PyrdxlP-dep_Trfase_major"/>
</dbReference>
<feature type="domain" description="Alliinase EGF-like" evidence="8">
    <location>
        <begin position="111"/>
        <end position="159"/>
    </location>
</feature>
<keyword evidence="4 10" id="KW-0032">Aminotransferase</keyword>
<keyword evidence="10" id="KW-0808">Transferase</keyword>
<dbReference type="InterPro" id="IPR050478">
    <property type="entry name" value="Ethylene_sulfur-biosynth"/>
</dbReference>
<feature type="signal peptide" evidence="7">
    <location>
        <begin position="1"/>
        <end position="32"/>
    </location>
</feature>
<dbReference type="GO" id="GO:0008483">
    <property type="term" value="F:transaminase activity"/>
    <property type="evidence" value="ECO:0007669"/>
    <property type="project" value="UniProtKB-KW"/>
</dbReference>
<dbReference type="InterPro" id="IPR006947">
    <property type="entry name" value="EGF_alliinase"/>
</dbReference>
<dbReference type="GO" id="GO:0047654">
    <property type="term" value="F:alliin lyase activity"/>
    <property type="evidence" value="ECO:0007669"/>
    <property type="project" value="UniProtKB-EC"/>
</dbReference>